<evidence type="ECO:0000313" key="2">
    <source>
        <dbReference type="EMBL" id="NBG65685.1"/>
    </source>
</evidence>
<reference evidence="2 3" key="1">
    <citation type="submission" date="2019-12" db="EMBL/GenBank/DDBJ databases">
        <authorList>
            <person name="Zhao J."/>
        </authorList>
    </citation>
    <scope>NUCLEOTIDE SEQUENCE [LARGE SCALE GENOMIC DNA]</scope>
    <source>
        <strain evidence="2 3">S-15</strain>
    </source>
</reference>
<accession>A0A6N9NM94</accession>
<dbReference type="RefSeq" id="WP_160632630.1">
    <property type="nucleotide sequence ID" value="NZ_WWNE01000005.1"/>
</dbReference>
<evidence type="ECO:0000313" key="3">
    <source>
        <dbReference type="Proteomes" id="UP000470771"/>
    </source>
</evidence>
<sequence length="280" mass="32051">MLKSINYYSILLILLIGNSPLLAQEEGAYNYMDEQEDTTRFFIGINFGAFFANNNTAGMYSGTPGATPYGIQTVFNRQEYQQIFNNYFQHPYTIEEYPNDPKYNTAFEIGLHAGYRLGKRWSLFLDFNTVQLRYEQAFTVAINDPRNQQVGPTYQSIPIFGKESRIHVNLGVQYNFYTSNQSSAYISLFGNATDVEMKSNNFVVNNQQYELFHYDFNLPSQRIGGVGFGGGTGLGYKFHLNEQILADLYYNLTYTEINLKAGFQEYGIQNGLGVRILWAK</sequence>
<name>A0A6N9NM94_9FLAO</name>
<evidence type="ECO:0008006" key="4">
    <source>
        <dbReference type="Google" id="ProtNLM"/>
    </source>
</evidence>
<dbReference type="EMBL" id="WWNE01000005">
    <property type="protein sequence ID" value="NBG65685.1"/>
    <property type="molecule type" value="Genomic_DNA"/>
</dbReference>
<feature type="chain" id="PRO_5026769307" description="Outer membrane protein beta-barrel domain-containing protein" evidence="1">
    <location>
        <begin position="24"/>
        <end position="280"/>
    </location>
</feature>
<organism evidence="2 3">
    <name type="scientific">Acidiluteibacter ferrifornacis</name>
    <dbReference type="NCBI Taxonomy" id="2692424"/>
    <lineage>
        <taxon>Bacteria</taxon>
        <taxon>Pseudomonadati</taxon>
        <taxon>Bacteroidota</taxon>
        <taxon>Flavobacteriia</taxon>
        <taxon>Flavobacteriales</taxon>
        <taxon>Cryomorphaceae</taxon>
        <taxon>Acidiluteibacter</taxon>
    </lineage>
</organism>
<comment type="caution">
    <text evidence="2">The sequence shown here is derived from an EMBL/GenBank/DDBJ whole genome shotgun (WGS) entry which is preliminary data.</text>
</comment>
<keyword evidence="1" id="KW-0732">Signal</keyword>
<dbReference type="AlphaFoldDB" id="A0A6N9NM94"/>
<protein>
    <recommendedName>
        <fullName evidence="4">Outer membrane protein beta-barrel domain-containing protein</fullName>
    </recommendedName>
</protein>
<keyword evidence="3" id="KW-1185">Reference proteome</keyword>
<feature type="signal peptide" evidence="1">
    <location>
        <begin position="1"/>
        <end position="23"/>
    </location>
</feature>
<evidence type="ECO:0000256" key="1">
    <source>
        <dbReference type="SAM" id="SignalP"/>
    </source>
</evidence>
<gene>
    <name evidence="2" type="ORF">GQN54_06120</name>
</gene>
<proteinExistence type="predicted"/>
<dbReference type="Proteomes" id="UP000470771">
    <property type="component" value="Unassembled WGS sequence"/>
</dbReference>